<dbReference type="Proteomes" id="UP000009229">
    <property type="component" value="Chromosome"/>
</dbReference>
<evidence type="ECO:0008006" key="4">
    <source>
        <dbReference type="Google" id="ProtNLM"/>
    </source>
</evidence>
<name>A0AAU8PT25_DESK7</name>
<sequence>MKKPKKKATINPDESIKYTVCGEWFPESFPARRSLRWGRGGEDPLVTEMRLFCSCQRWAFNRLQEGRSREELKREGQKLFGINSRFCDDAVLKAKAIIESQRGLLALEIEETETKLARARKKLGWAEKDLGKAVEANDPVKIEKAERAVHGRKARVKRLKTKLDELKTHQNNGTIPTVVFGGRSLWKRVCRGRATKEEWRNARQDRLYVRGDETKGGNPNIKYKYMDRYGVIVHHAAALVIARRAIGFRECITSELKQKIRVIKEKLNQKVDSLPGEGRGMTRKVKRLFKRLEGKIPIHNGLTRFKQESFYSVWHELMQLALSSR</sequence>
<proteinExistence type="predicted"/>
<gene>
    <name evidence="2" type="ordered locus">Desku_1504</name>
</gene>
<feature type="coiled-coil region" evidence="1">
    <location>
        <begin position="102"/>
        <end position="162"/>
    </location>
</feature>
<keyword evidence="3" id="KW-1185">Reference proteome</keyword>
<protein>
    <recommendedName>
        <fullName evidence="4">Transposase</fullName>
    </recommendedName>
</protein>
<evidence type="ECO:0000313" key="2">
    <source>
        <dbReference type="EMBL" id="AEG15086.1"/>
    </source>
</evidence>
<evidence type="ECO:0000313" key="3">
    <source>
        <dbReference type="Proteomes" id="UP000009229"/>
    </source>
</evidence>
<dbReference type="EMBL" id="CP002770">
    <property type="protein sequence ID" value="AEG15086.1"/>
    <property type="molecule type" value="Genomic_DNA"/>
</dbReference>
<reference evidence="3" key="1">
    <citation type="submission" date="2011-05" db="EMBL/GenBank/DDBJ databases">
        <title>Complete sequence of Desulfotomaculum kuznetsovii DSM 6115.</title>
        <authorList>
            <person name="Lucas S."/>
            <person name="Han J."/>
            <person name="Lapidus A."/>
            <person name="Cheng J.-F."/>
            <person name="Goodwin L."/>
            <person name="Pitluck S."/>
            <person name="Peters L."/>
            <person name="Mikhailova N."/>
            <person name="Lu M."/>
            <person name="Saunders E."/>
            <person name="Han C."/>
            <person name="Tapia R."/>
            <person name="Land M."/>
            <person name="Hauser L."/>
            <person name="Kyrpides N."/>
            <person name="Ivanova N."/>
            <person name="Pagani I."/>
            <person name="Nazina T."/>
            <person name="Ivanova A."/>
            <person name="Parshina S."/>
            <person name="Kuever J."/>
            <person name="Muyzer G."/>
            <person name="Plugge C."/>
            <person name="Stams A."/>
            <person name="Woyke T."/>
        </authorList>
    </citation>
    <scope>NUCLEOTIDE SEQUENCE [LARGE SCALE GENOMIC DNA]</scope>
    <source>
        <strain evidence="3">DSM 6115 / VKM B-1805 / 17</strain>
    </source>
</reference>
<organism evidence="2 3">
    <name type="scientific">Desulfofundulus kuznetsovii (strain DSM 6115 / VKM B-1805 / 17)</name>
    <name type="common">Desulfotomaculum kuznetsovii</name>
    <dbReference type="NCBI Taxonomy" id="760568"/>
    <lineage>
        <taxon>Bacteria</taxon>
        <taxon>Bacillati</taxon>
        <taxon>Bacillota</taxon>
        <taxon>Clostridia</taxon>
        <taxon>Eubacteriales</taxon>
        <taxon>Peptococcaceae</taxon>
        <taxon>Desulfofundulus</taxon>
    </lineage>
</organism>
<accession>A0AAU8PT25</accession>
<keyword evidence="1" id="KW-0175">Coiled coil</keyword>
<evidence type="ECO:0000256" key="1">
    <source>
        <dbReference type="SAM" id="Coils"/>
    </source>
</evidence>
<dbReference type="AlphaFoldDB" id="A0AAU8PT25"/>
<dbReference type="KEGG" id="dku:Desku_1504"/>
<dbReference type="RefSeq" id="WP_013822601.1">
    <property type="nucleotide sequence ID" value="NC_015573.1"/>
</dbReference>